<feature type="transmembrane region" description="Helical" evidence="4">
    <location>
        <begin position="347"/>
        <end position="369"/>
    </location>
</feature>
<reference evidence="6 7" key="1">
    <citation type="journal article" date="2019" name="Appl. Microbiol. Biotechnol.">
        <title>Uncovering carbohydrate metabolism through a genotype-phenotype association study of 56 lactic acid bacteria genomes.</title>
        <authorList>
            <person name="Buron-Moles G."/>
            <person name="Chailyan A."/>
            <person name="Dolejs I."/>
            <person name="Forster J."/>
            <person name="Miks M.H."/>
        </authorList>
    </citation>
    <scope>NUCLEOTIDE SEQUENCE [LARGE SCALE GENOMIC DNA]</scope>
    <source>
        <strain evidence="6 7">ATCC 29644</strain>
    </source>
</reference>
<dbReference type="CDD" id="cd06423">
    <property type="entry name" value="CESA_like"/>
    <property type="match status" value="1"/>
</dbReference>
<dbReference type="InterPro" id="IPR001173">
    <property type="entry name" value="Glyco_trans_2-like"/>
</dbReference>
<keyword evidence="4" id="KW-0812">Transmembrane</keyword>
<dbReference type="SUPFAM" id="SSF53448">
    <property type="entry name" value="Nucleotide-diphospho-sugar transferases"/>
    <property type="match status" value="1"/>
</dbReference>
<dbReference type="OrthoDB" id="9766299at2"/>
<feature type="domain" description="Glycosyltransferase 2-like" evidence="5">
    <location>
        <begin position="57"/>
        <end position="230"/>
    </location>
</feature>
<evidence type="ECO:0000256" key="2">
    <source>
        <dbReference type="ARBA" id="ARBA00022676"/>
    </source>
</evidence>
<sequence length="473" mass="55300">MSYWLDLTLFKMGFWLTWALIPILVEIIPSVISSVRIMISNRHPKKMVMPAKMPMISVLVPVHNSEDTLFACIQSIHDSTYPTKLIQVILADNNSTDNSFQVFAHAQNTFADMNLRLIHTAAGKAQALNAALYGAIGTYIINIDSDGILEKNALMNMVLRFENDYEVSALTGSILPNRLMLKKNGSLLRYNEYFEYAQAFLSGRVMESHKNQLFTMSGAFSAFRKEAVMKSFLYDINTIGEDTDMTFQIRQRMKRKVGLCANAFFYIEPIKDLSELYLQRQRWQRGEVEVIQEYANNLEMNEFFKNFMVRRLLIDHTFLFPRMIWLCASVVLLFFRYSPIMMGMSYFIIYLLYIFVEILNYICVIQLLEDFPNDQTFYKKQWWVTLTLPFYNFICAGIRLIGVINSMTTTAGWNSIPFKEEWNKVTTIVKNDFRMKEKKTTNHDEISIPHLQNQVLRQRQSRYALGKRRRQTT</sequence>
<protein>
    <recommendedName>
        <fullName evidence="5">Glycosyltransferase 2-like domain-containing protein</fullName>
    </recommendedName>
</protein>
<feature type="transmembrane region" description="Helical" evidence="4">
    <location>
        <begin position="381"/>
        <end position="401"/>
    </location>
</feature>
<gene>
    <name evidence="6" type="ORF">C5L30_001253</name>
</gene>
<evidence type="ECO:0000259" key="5">
    <source>
        <dbReference type="Pfam" id="PF00535"/>
    </source>
</evidence>
<feature type="transmembrane region" description="Helical" evidence="4">
    <location>
        <begin position="312"/>
        <end position="335"/>
    </location>
</feature>
<evidence type="ECO:0000256" key="4">
    <source>
        <dbReference type="SAM" id="Phobius"/>
    </source>
</evidence>
<keyword evidence="7" id="KW-1185">Reference proteome</keyword>
<evidence type="ECO:0000313" key="6">
    <source>
        <dbReference type="EMBL" id="TDG73761.1"/>
    </source>
</evidence>
<dbReference type="GO" id="GO:0016757">
    <property type="term" value="F:glycosyltransferase activity"/>
    <property type="evidence" value="ECO:0007669"/>
    <property type="project" value="UniProtKB-KW"/>
</dbReference>
<keyword evidence="3" id="KW-0808">Transferase</keyword>
<dbReference type="Pfam" id="PF00535">
    <property type="entry name" value="Glycos_transf_2"/>
    <property type="match status" value="1"/>
</dbReference>
<keyword evidence="4" id="KW-0472">Membrane</keyword>
<organism evidence="6 7">
    <name type="scientific">Companilactobacillus farciminis</name>
    <dbReference type="NCBI Taxonomy" id="1612"/>
    <lineage>
        <taxon>Bacteria</taxon>
        <taxon>Bacillati</taxon>
        <taxon>Bacillota</taxon>
        <taxon>Bacilli</taxon>
        <taxon>Lactobacillales</taxon>
        <taxon>Lactobacillaceae</taxon>
        <taxon>Companilactobacillus</taxon>
    </lineage>
</organism>
<dbReference type="Gene3D" id="3.90.550.10">
    <property type="entry name" value="Spore Coat Polysaccharide Biosynthesis Protein SpsA, Chain A"/>
    <property type="match status" value="1"/>
</dbReference>
<dbReference type="InterPro" id="IPR017542">
    <property type="entry name" value="XrtG-assoc_glycosyltfrase"/>
</dbReference>
<dbReference type="PANTHER" id="PTHR43630">
    <property type="entry name" value="POLY-BETA-1,6-N-ACETYL-D-GLUCOSAMINE SYNTHASE"/>
    <property type="match status" value="1"/>
</dbReference>
<dbReference type="PANTHER" id="PTHR43630:SF1">
    <property type="entry name" value="POLY-BETA-1,6-N-ACETYL-D-GLUCOSAMINE SYNTHASE"/>
    <property type="match status" value="1"/>
</dbReference>
<keyword evidence="2" id="KW-0328">Glycosyltransferase</keyword>
<dbReference type="AlphaFoldDB" id="A0A4R5NH91"/>
<name>A0A4R5NH91_9LACO</name>
<dbReference type="InterPro" id="IPR029044">
    <property type="entry name" value="Nucleotide-diphossugar_trans"/>
</dbReference>
<dbReference type="STRING" id="1612.ABB44_05965"/>
<dbReference type="NCBIfam" id="TIGR03111">
    <property type="entry name" value="glyc2_xrt_Gpos1"/>
    <property type="match status" value="1"/>
</dbReference>
<dbReference type="RefSeq" id="WP_010020949.1">
    <property type="nucleotide sequence ID" value="NZ_PUFN01000007.1"/>
</dbReference>
<evidence type="ECO:0000256" key="1">
    <source>
        <dbReference type="ARBA" id="ARBA00006739"/>
    </source>
</evidence>
<accession>A0A4R5NH91</accession>
<dbReference type="Proteomes" id="UP000295257">
    <property type="component" value="Unassembled WGS sequence"/>
</dbReference>
<proteinExistence type="inferred from homology"/>
<feature type="transmembrane region" description="Helical" evidence="4">
    <location>
        <begin position="12"/>
        <end position="39"/>
    </location>
</feature>
<keyword evidence="4" id="KW-1133">Transmembrane helix</keyword>
<comment type="caution">
    <text evidence="6">The sequence shown here is derived from an EMBL/GenBank/DDBJ whole genome shotgun (WGS) entry which is preliminary data.</text>
</comment>
<comment type="similarity">
    <text evidence="1">Belongs to the glycosyltransferase 2 family.</text>
</comment>
<evidence type="ECO:0000313" key="7">
    <source>
        <dbReference type="Proteomes" id="UP000295257"/>
    </source>
</evidence>
<dbReference type="EMBL" id="PUFN01000007">
    <property type="protein sequence ID" value="TDG73761.1"/>
    <property type="molecule type" value="Genomic_DNA"/>
</dbReference>
<evidence type="ECO:0000256" key="3">
    <source>
        <dbReference type="ARBA" id="ARBA00022679"/>
    </source>
</evidence>